<dbReference type="InterPro" id="IPR012340">
    <property type="entry name" value="NA-bd_OB-fold"/>
</dbReference>
<gene>
    <name evidence="4" type="ORF">H9882_06515</name>
</gene>
<reference evidence="4" key="2">
    <citation type="submission" date="2021-04" db="EMBL/GenBank/DDBJ databases">
        <authorList>
            <person name="Gilroy R."/>
        </authorList>
    </citation>
    <scope>NUCLEOTIDE SEQUENCE</scope>
    <source>
        <strain evidence="4">B5_2728</strain>
    </source>
</reference>
<dbReference type="InterPro" id="IPR000424">
    <property type="entry name" value="Primosome_PriB/ssb"/>
</dbReference>
<dbReference type="InterPro" id="IPR011344">
    <property type="entry name" value="ssDNA-bd"/>
</dbReference>
<dbReference type="GO" id="GO:0009295">
    <property type="term" value="C:nucleoid"/>
    <property type="evidence" value="ECO:0007669"/>
    <property type="project" value="TreeGrafter"/>
</dbReference>
<comment type="subunit">
    <text evidence="2">Homotetramer.</text>
</comment>
<evidence type="ECO:0000256" key="3">
    <source>
        <dbReference type="PIRNR" id="PIRNR002070"/>
    </source>
</evidence>
<evidence type="ECO:0000256" key="1">
    <source>
        <dbReference type="ARBA" id="ARBA00023125"/>
    </source>
</evidence>
<sequence length="155" mass="16864">MLNVVALMGRLVADPELRHTPQGLSVTTFTIAVDRSYARPGEQRQADFIDIVCWRGTADFVCKYFQKGSMIAIDGSIQTRTYQDKNGNNRKAFEIVANNVHFAGAKNANGNTGGGYANAQPEYTREAPPAAAPSFAIGNNDDFSVIDDEGEDLPF</sequence>
<dbReference type="NCBIfam" id="TIGR00621">
    <property type="entry name" value="ssb"/>
    <property type="match status" value="1"/>
</dbReference>
<evidence type="ECO:0000313" key="5">
    <source>
        <dbReference type="Proteomes" id="UP000713596"/>
    </source>
</evidence>
<dbReference type="HAMAP" id="MF_00984">
    <property type="entry name" value="SSB"/>
    <property type="match status" value="1"/>
</dbReference>
<dbReference type="Proteomes" id="UP000713596">
    <property type="component" value="Unassembled WGS sequence"/>
</dbReference>
<dbReference type="GO" id="GO:0006260">
    <property type="term" value="P:DNA replication"/>
    <property type="evidence" value="ECO:0007669"/>
    <property type="project" value="InterPro"/>
</dbReference>
<evidence type="ECO:0000256" key="2">
    <source>
        <dbReference type="HAMAP-Rule" id="MF_00984"/>
    </source>
</evidence>
<name>A0A948T3N3_9FIRM</name>
<dbReference type="PANTHER" id="PTHR10302">
    <property type="entry name" value="SINGLE-STRANDED DNA-BINDING PROTEIN"/>
    <property type="match status" value="1"/>
</dbReference>
<reference evidence="4" key="1">
    <citation type="journal article" date="2021" name="PeerJ">
        <title>Extensive microbial diversity within the chicken gut microbiome revealed by metagenomics and culture.</title>
        <authorList>
            <person name="Gilroy R."/>
            <person name="Ravi A."/>
            <person name="Getino M."/>
            <person name="Pursley I."/>
            <person name="Horton D.L."/>
            <person name="Alikhan N.F."/>
            <person name="Baker D."/>
            <person name="Gharbi K."/>
            <person name="Hall N."/>
            <person name="Watson M."/>
            <person name="Adriaenssens E.M."/>
            <person name="Foster-Nyarko E."/>
            <person name="Jarju S."/>
            <person name="Secka A."/>
            <person name="Antonio M."/>
            <person name="Oren A."/>
            <person name="Chaudhuri R.R."/>
            <person name="La Ragione R."/>
            <person name="Hildebrand F."/>
            <person name="Pallen M.J."/>
        </authorList>
    </citation>
    <scope>NUCLEOTIDE SEQUENCE</scope>
    <source>
        <strain evidence="4">B5_2728</strain>
    </source>
</reference>
<dbReference type="PROSITE" id="PS50935">
    <property type="entry name" value="SSB"/>
    <property type="match status" value="1"/>
</dbReference>
<dbReference type="SUPFAM" id="SSF50249">
    <property type="entry name" value="Nucleic acid-binding proteins"/>
    <property type="match status" value="1"/>
</dbReference>
<comment type="caution">
    <text evidence="2">Lacks conserved residue(s) required for the propagation of feature annotation.</text>
</comment>
<dbReference type="Pfam" id="PF00436">
    <property type="entry name" value="SSB"/>
    <property type="match status" value="1"/>
</dbReference>
<dbReference type="EMBL" id="JAHLFP010000056">
    <property type="protein sequence ID" value="MBU3806524.1"/>
    <property type="molecule type" value="Genomic_DNA"/>
</dbReference>
<dbReference type="PIRSF" id="PIRSF002070">
    <property type="entry name" value="SSB"/>
    <property type="match status" value="1"/>
</dbReference>
<organism evidence="4 5">
    <name type="scientific">Candidatus Allofournierella pullistercoris</name>
    <dbReference type="NCBI Taxonomy" id="2838597"/>
    <lineage>
        <taxon>Bacteria</taxon>
        <taxon>Bacillati</taxon>
        <taxon>Bacillota</taxon>
        <taxon>Clostridia</taxon>
        <taxon>Eubacteriales</taxon>
        <taxon>Oscillospiraceae</taxon>
        <taxon>Allofournierella</taxon>
    </lineage>
</organism>
<dbReference type="AlphaFoldDB" id="A0A948T3N3"/>
<keyword evidence="1 2" id="KW-0238">DNA-binding</keyword>
<evidence type="ECO:0000313" key="4">
    <source>
        <dbReference type="EMBL" id="MBU3806524.1"/>
    </source>
</evidence>
<accession>A0A948T3N3</accession>
<proteinExistence type="inferred from homology"/>
<dbReference type="CDD" id="cd04496">
    <property type="entry name" value="SSB_OBF"/>
    <property type="match status" value="1"/>
</dbReference>
<dbReference type="GO" id="GO:0003697">
    <property type="term" value="F:single-stranded DNA binding"/>
    <property type="evidence" value="ECO:0007669"/>
    <property type="project" value="UniProtKB-UniRule"/>
</dbReference>
<protein>
    <recommendedName>
        <fullName evidence="2 3">Single-stranded DNA-binding protein</fullName>
        <shortName evidence="2">SSB</shortName>
    </recommendedName>
</protein>
<dbReference type="PANTHER" id="PTHR10302:SF27">
    <property type="entry name" value="SINGLE-STRANDED DNA-BINDING PROTEIN"/>
    <property type="match status" value="1"/>
</dbReference>
<dbReference type="Gene3D" id="2.40.50.140">
    <property type="entry name" value="Nucleic acid-binding proteins"/>
    <property type="match status" value="1"/>
</dbReference>
<comment type="caution">
    <text evidence="4">The sequence shown here is derived from an EMBL/GenBank/DDBJ whole genome shotgun (WGS) entry which is preliminary data.</text>
</comment>